<evidence type="ECO:0000313" key="2">
    <source>
        <dbReference type="Proteomes" id="UP000828048"/>
    </source>
</evidence>
<keyword evidence="2" id="KW-1185">Reference proteome</keyword>
<sequence>MMQSTRRSDVTNLMEDNPCAVCGNRRELHTSWTAVNPGRRFVACPNDKCMDFAWFDPPMCERSVQINLGLLRMRNNMEKELLMRKKKEKMLWIALGMS</sequence>
<accession>A0ACB7Y0L4</accession>
<dbReference type="EMBL" id="CM037155">
    <property type="protein sequence ID" value="KAH7846465.1"/>
    <property type="molecule type" value="Genomic_DNA"/>
</dbReference>
<name>A0ACB7Y0L4_9ERIC</name>
<protein>
    <submittedName>
        <fullName evidence="1">Uncharacterized protein</fullName>
    </submittedName>
</protein>
<comment type="caution">
    <text evidence="1">The sequence shown here is derived from an EMBL/GenBank/DDBJ whole genome shotgun (WGS) entry which is preliminary data.</text>
</comment>
<dbReference type="Proteomes" id="UP000828048">
    <property type="component" value="Chromosome 5"/>
</dbReference>
<proteinExistence type="predicted"/>
<reference evidence="1 2" key="1">
    <citation type="journal article" date="2021" name="Hortic Res">
        <title>High-quality reference genome and annotation aids understanding of berry development for evergreen blueberry (Vaccinium darrowii).</title>
        <authorList>
            <person name="Yu J."/>
            <person name="Hulse-Kemp A.M."/>
            <person name="Babiker E."/>
            <person name="Staton M."/>
        </authorList>
    </citation>
    <scope>NUCLEOTIDE SEQUENCE [LARGE SCALE GENOMIC DNA]</scope>
    <source>
        <strain evidence="2">cv. NJ 8807/NJ 8810</strain>
        <tissue evidence="1">Young leaf</tissue>
    </source>
</reference>
<organism evidence="1 2">
    <name type="scientific">Vaccinium darrowii</name>
    <dbReference type="NCBI Taxonomy" id="229202"/>
    <lineage>
        <taxon>Eukaryota</taxon>
        <taxon>Viridiplantae</taxon>
        <taxon>Streptophyta</taxon>
        <taxon>Embryophyta</taxon>
        <taxon>Tracheophyta</taxon>
        <taxon>Spermatophyta</taxon>
        <taxon>Magnoliopsida</taxon>
        <taxon>eudicotyledons</taxon>
        <taxon>Gunneridae</taxon>
        <taxon>Pentapetalae</taxon>
        <taxon>asterids</taxon>
        <taxon>Ericales</taxon>
        <taxon>Ericaceae</taxon>
        <taxon>Vaccinioideae</taxon>
        <taxon>Vaccinieae</taxon>
        <taxon>Vaccinium</taxon>
    </lineage>
</organism>
<evidence type="ECO:0000313" key="1">
    <source>
        <dbReference type="EMBL" id="KAH7846465.1"/>
    </source>
</evidence>
<gene>
    <name evidence="1" type="ORF">Vadar_014296</name>
</gene>